<dbReference type="InterPro" id="IPR014998">
    <property type="entry name" value="DUF1848"/>
</dbReference>
<name>X1ATD7_9ZZZZ</name>
<organism evidence="1">
    <name type="scientific">marine sediment metagenome</name>
    <dbReference type="NCBI Taxonomy" id="412755"/>
    <lineage>
        <taxon>unclassified sequences</taxon>
        <taxon>metagenomes</taxon>
        <taxon>ecological metagenomes</taxon>
    </lineage>
</organism>
<comment type="caution">
    <text evidence="1">The sequence shown here is derived from an EMBL/GenBank/DDBJ whole genome shotgun (WGS) entry which is preliminary data.</text>
</comment>
<dbReference type="EMBL" id="BART01015568">
    <property type="protein sequence ID" value="GAG86179.1"/>
    <property type="molecule type" value="Genomic_DNA"/>
</dbReference>
<sequence length="94" mass="11121">MKKYLKKMNPKILSVSRVSDIPAFYAGSFLKAIHDGGSKWTNPYNNQTSWIDYSDVEVIVFWSKHPKAMMRFLPELDELGYKYYFQYTLNELPE</sequence>
<dbReference type="AlphaFoldDB" id="X1ATD7"/>
<accession>X1ATD7</accession>
<reference evidence="1" key="1">
    <citation type="journal article" date="2014" name="Front. Microbiol.">
        <title>High frequency of phylogenetically diverse reductive dehalogenase-homologous genes in deep subseafloor sedimentary metagenomes.</title>
        <authorList>
            <person name="Kawai M."/>
            <person name="Futagami T."/>
            <person name="Toyoda A."/>
            <person name="Takaki Y."/>
            <person name="Nishi S."/>
            <person name="Hori S."/>
            <person name="Arai W."/>
            <person name="Tsubouchi T."/>
            <person name="Morono Y."/>
            <person name="Uchiyama I."/>
            <person name="Ito T."/>
            <person name="Fujiyama A."/>
            <person name="Inagaki F."/>
            <person name="Takami H."/>
        </authorList>
    </citation>
    <scope>NUCLEOTIDE SEQUENCE</scope>
    <source>
        <strain evidence="1">Expedition CK06-06</strain>
    </source>
</reference>
<protein>
    <submittedName>
        <fullName evidence="1">Uncharacterized protein</fullName>
    </submittedName>
</protein>
<dbReference type="Pfam" id="PF08902">
    <property type="entry name" value="DUF1848"/>
    <property type="match status" value="1"/>
</dbReference>
<evidence type="ECO:0000313" key="1">
    <source>
        <dbReference type="EMBL" id="GAG86179.1"/>
    </source>
</evidence>
<proteinExistence type="predicted"/>
<feature type="non-terminal residue" evidence="1">
    <location>
        <position position="94"/>
    </location>
</feature>
<gene>
    <name evidence="1" type="ORF">S01H4_30199</name>
</gene>